<organism evidence="2 3">
    <name type="scientific">Hibiscus sabdariffa</name>
    <name type="common">roselle</name>
    <dbReference type="NCBI Taxonomy" id="183260"/>
    <lineage>
        <taxon>Eukaryota</taxon>
        <taxon>Viridiplantae</taxon>
        <taxon>Streptophyta</taxon>
        <taxon>Embryophyta</taxon>
        <taxon>Tracheophyta</taxon>
        <taxon>Spermatophyta</taxon>
        <taxon>Magnoliopsida</taxon>
        <taxon>eudicotyledons</taxon>
        <taxon>Gunneridae</taxon>
        <taxon>Pentapetalae</taxon>
        <taxon>rosids</taxon>
        <taxon>malvids</taxon>
        <taxon>Malvales</taxon>
        <taxon>Malvaceae</taxon>
        <taxon>Malvoideae</taxon>
        <taxon>Hibiscus</taxon>
    </lineage>
</organism>
<dbReference type="EMBL" id="JBBPBN010000026">
    <property type="protein sequence ID" value="KAK9008538.1"/>
    <property type="molecule type" value="Genomic_DNA"/>
</dbReference>
<accession>A0ABR2R6G8</accession>
<proteinExistence type="predicted"/>
<dbReference type="Proteomes" id="UP001396334">
    <property type="component" value="Unassembled WGS sequence"/>
</dbReference>
<evidence type="ECO:0000313" key="2">
    <source>
        <dbReference type="EMBL" id="KAK9008538.1"/>
    </source>
</evidence>
<evidence type="ECO:0000256" key="1">
    <source>
        <dbReference type="SAM" id="MobiDB-lite"/>
    </source>
</evidence>
<keyword evidence="3" id="KW-1185">Reference proteome</keyword>
<name>A0ABR2R6G8_9ROSI</name>
<protein>
    <submittedName>
        <fullName evidence="2">Uncharacterized protein</fullName>
    </submittedName>
</protein>
<evidence type="ECO:0000313" key="3">
    <source>
        <dbReference type="Proteomes" id="UP001396334"/>
    </source>
</evidence>
<sequence>MEGASSGSKGPRKDPTENRAGMQCLCNGHKSDSQYPIAYSLNPNLNLGHPNHGSRKGLVEVTAGRLKKIVVTLTGVKNKNEYRNEAVENDVNEKEAYVNKENESEPYLRGLGATNTDIVDGTEANEGSLAGLCSGEETDYLTSSYKAASVFTQVPSLNSMRDVSIASPGLVSFHHSPVFGLVCVHWIAPLAEDVFKKWMDRPVEDACQTLDTIQGCHSYFVFQVVLFLNLYLSV</sequence>
<feature type="region of interest" description="Disordered" evidence="1">
    <location>
        <begin position="1"/>
        <end position="21"/>
    </location>
</feature>
<comment type="caution">
    <text evidence="2">The sequence shown here is derived from an EMBL/GenBank/DDBJ whole genome shotgun (WGS) entry which is preliminary data.</text>
</comment>
<gene>
    <name evidence="2" type="ORF">V6N11_075427</name>
</gene>
<reference evidence="2 3" key="1">
    <citation type="journal article" date="2024" name="G3 (Bethesda)">
        <title>Genome assembly of Hibiscus sabdariffa L. provides insights into metabolisms of medicinal natural products.</title>
        <authorList>
            <person name="Kim T."/>
        </authorList>
    </citation>
    <scope>NUCLEOTIDE SEQUENCE [LARGE SCALE GENOMIC DNA]</scope>
    <source>
        <strain evidence="2">TK-2024</strain>
        <tissue evidence="2">Old leaves</tissue>
    </source>
</reference>